<protein>
    <submittedName>
        <fullName evidence="1">Uncharacterized protein</fullName>
    </submittedName>
</protein>
<dbReference type="RefSeq" id="WP_085266340.1">
    <property type="nucleotide sequence ID" value="NZ_LQPG01000039.1"/>
</dbReference>
<comment type="caution">
    <text evidence="1">The sequence shown here is derived from an EMBL/GenBank/DDBJ whole genome shotgun (WGS) entry which is preliminary data.</text>
</comment>
<gene>
    <name evidence="1" type="ORF">AWC16_20165</name>
</gene>
<evidence type="ECO:0000313" key="1">
    <source>
        <dbReference type="EMBL" id="ORW08054.1"/>
    </source>
</evidence>
<sequence>MDEFWANVDACLDAVEMASTVDEVMSILNHHFLPSSGEAFFGGSGGDRQLIHALREAGWRIVWAEADYYFVASDKNGDLLTYAEGDVERGDSRPAELRD</sequence>
<dbReference type="OrthoDB" id="4235082at2"/>
<name>A0A1X1YAL1_9MYCO</name>
<organism evidence="1 2">
    <name type="scientific">Mycolicibacter longobardus</name>
    <dbReference type="NCBI Taxonomy" id="1108812"/>
    <lineage>
        <taxon>Bacteria</taxon>
        <taxon>Bacillati</taxon>
        <taxon>Actinomycetota</taxon>
        <taxon>Actinomycetes</taxon>
        <taxon>Mycobacteriales</taxon>
        <taxon>Mycobacteriaceae</taxon>
        <taxon>Mycolicibacter</taxon>
    </lineage>
</organism>
<evidence type="ECO:0000313" key="2">
    <source>
        <dbReference type="Proteomes" id="UP000193866"/>
    </source>
</evidence>
<keyword evidence="2" id="KW-1185">Reference proteome</keyword>
<proteinExistence type="predicted"/>
<accession>A0A1X1YAL1</accession>
<reference evidence="1 2" key="1">
    <citation type="submission" date="2016-01" db="EMBL/GenBank/DDBJ databases">
        <title>The new phylogeny of the genus Mycobacterium.</title>
        <authorList>
            <person name="Tarcisio F."/>
            <person name="Conor M."/>
            <person name="Antonella G."/>
            <person name="Elisabetta G."/>
            <person name="Giulia F.S."/>
            <person name="Sara T."/>
            <person name="Anna F."/>
            <person name="Clotilde B."/>
            <person name="Roberto B."/>
            <person name="Veronica D.S."/>
            <person name="Fabio R."/>
            <person name="Monica P."/>
            <person name="Olivier J."/>
            <person name="Enrico T."/>
            <person name="Nicola S."/>
        </authorList>
    </citation>
    <scope>NUCLEOTIDE SEQUENCE [LARGE SCALE GENOMIC DNA]</scope>
    <source>
        <strain evidence="1 2">DSM 45394</strain>
    </source>
</reference>
<dbReference type="Proteomes" id="UP000193866">
    <property type="component" value="Unassembled WGS sequence"/>
</dbReference>
<dbReference type="AlphaFoldDB" id="A0A1X1YAL1"/>
<dbReference type="EMBL" id="LQPG01000039">
    <property type="protein sequence ID" value="ORW08054.1"/>
    <property type="molecule type" value="Genomic_DNA"/>
</dbReference>